<reference evidence="3 4" key="1">
    <citation type="submission" date="2019-07" db="EMBL/GenBank/DDBJ databases">
        <title>complete genome sequencing of Ornithinimicrobium sp. H23M54.</title>
        <authorList>
            <person name="Bae J.-W."/>
            <person name="Lee S.-Y."/>
        </authorList>
    </citation>
    <scope>NUCLEOTIDE SEQUENCE [LARGE SCALE GENOMIC DNA]</scope>
    <source>
        <strain evidence="3 4">H23M54</strain>
    </source>
</reference>
<dbReference type="Proteomes" id="UP000315395">
    <property type="component" value="Chromosome"/>
</dbReference>
<gene>
    <name evidence="3" type="ORF">FNH13_03570</name>
</gene>
<feature type="transmembrane region" description="Helical" evidence="1">
    <location>
        <begin position="66"/>
        <end position="87"/>
    </location>
</feature>
<accession>A0A516G7N6</accession>
<feature type="transmembrane region" description="Helical" evidence="1">
    <location>
        <begin position="352"/>
        <end position="373"/>
    </location>
</feature>
<evidence type="ECO:0008006" key="5">
    <source>
        <dbReference type="Google" id="ProtNLM"/>
    </source>
</evidence>
<feature type="transmembrane region" description="Helical" evidence="1">
    <location>
        <begin position="285"/>
        <end position="304"/>
    </location>
</feature>
<keyword evidence="1" id="KW-0472">Membrane</keyword>
<sequence>MGTAGADRRRTRFLRASCAAALAAYSTWHAAAAPAHSPQRSRIDLTDDFLLDDATHLEQLRIRRNALVFSFLSAAGAFCVHFLFSALGGLVQALQDPAGGAPGSSVTQFWHYLSALPRSTTADLLVPAVITLVAVCLTLFVAVSISSEGGQNTPAAIARGVLLDSVTLLTMITGAVLCWGAIAYLDLTSMAAWPGAALLGGLGVLLSWLAALSRPHSALHAHLLAQVTRGRHNLGTALGQLDIASARRASDGPLGRWRAPVGWAVSIATPLAILLQVRFSTWTLTTFYAGALLLLVLGLVRWAMSQRVAALRRDSTSASTSIVSAGHGLVAVLHLIGVAAVVYPVLVVLRGAPVVALMTAVALLAGPWVAWAVGHRLGHFTGLLRAHLRREIRRSLAAQALQQERLRVECSQTPSSNSAARGAAALGVDKRHTVPHGRSL</sequence>
<feature type="chain" id="PRO_5039642884" description="ABC transporter permease" evidence="2">
    <location>
        <begin position="31"/>
        <end position="440"/>
    </location>
</feature>
<protein>
    <recommendedName>
        <fullName evidence="5">ABC transporter permease</fullName>
    </recommendedName>
</protein>
<feature type="signal peptide" evidence="2">
    <location>
        <begin position="1"/>
        <end position="30"/>
    </location>
</feature>
<evidence type="ECO:0000256" key="1">
    <source>
        <dbReference type="SAM" id="Phobius"/>
    </source>
</evidence>
<evidence type="ECO:0000313" key="3">
    <source>
        <dbReference type="EMBL" id="QDO87529.1"/>
    </source>
</evidence>
<dbReference type="AlphaFoldDB" id="A0A516G7N6"/>
<feature type="transmembrane region" description="Helical" evidence="1">
    <location>
        <begin position="257"/>
        <end position="279"/>
    </location>
</feature>
<evidence type="ECO:0000313" key="4">
    <source>
        <dbReference type="Proteomes" id="UP000315395"/>
    </source>
</evidence>
<keyword evidence="2" id="KW-0732">Signal</keyword>
<feature type="transmembrane region" description="Helical" evidence="1">
    <location>
        <begin position="191"/>
        <end position="212"/>
    </location>
</feature>
<organism evidence="3 4">
    <name type="scientific">Ornithinimicrobium ciconiae</name>
    <dbReference type="NCBI Taxonomy" id="2594265"/>
    <lineage>
        <taxon>Bacteria</taxon>
        <taxon>Bacillati</taxon>
        <taxon>Actinomycetota</taxon>
        <taxon>Actinomycetes</taxon>
        <taxon>Micrococcales</taxon>
        <taxon>Ornithinimicrobiaceae</taxon>
        <taxon>Ornithinimicrobium</taxon>
    </lineage>
</organism>
<name>A0A516G7N6_9MICO</name>
<keyword evidence="1" id="KW-1133">Transmembrane helix</keyword>
<dbReference type="KEGG" id="orz:FNH13_03570"/>
<feature type="transmembrane region" description="Helical" evidence="1">
    <location>
        <begin position="166"/>
        <end position="185"/>
    </location>
</feature>
<keyword evidence="4" id="KW-1185">Reference proteome</keyword>
<proteinExistence type="predicted"/>
<feature type="transmembrane region" description="Helical" evidence="1">
    <location>
        <begin position="325"/>
        <end position="346"/>
    </location>
</feature>
<keyword evidence="1" id="KW-0812">Transmembrane</keyword>
<dbReference type="EMBL" id="CP041616">
    <property type="protein sequence ID" value="QDO87529.1"/>
    <property type="molecule type" value="Genomic_DNA"/>
</dbReference>
<dbReference type="RefSeq" id="WP_143782206.1">
    <property type="nucleotide sequence ID" value="NZ_CP041616.1"/>
</dbReference>
<feature type="transmembrane region" description="Helical" evidence="1">
    <location>
        <begin position="124"/>
        <end position="145"/>
    </location>
</feature>
<evidence type="ECO:0000256" key="2">
    <source>
        <dbReference type="SAM" id="SignalP"/>
    </source>
</evidence>